<evidence type="ECO:0000313" key="6">
    <source>
        <dbReference type="Proteomes" id="UP000314986"/>
    </source>
</evidence>
<reference evidence="6" key="1">
    <citation type="journal article" date="2006" name="Science">
        <title>Ancient noncoding elements conserved in the human genome.</title>
        <authorList>
            <person name="Venkatesh B."/>
            <person name="Kirkness E.F."/>
            <person name="Loh Y.H."/>
            <person name="Halpern A.L."/>
            <person name="Lee A.P."/>
            <person name="Johnson J."/>
            <person name="Dandona N."/>
            <person name="Viswanathan L.D."/>
            <person name="Tay A."/>
            <person name="Venter J.C."/>
            <person name="Strausberg R.L."/>
            <person name="Brenner S."/>
        </authorList>
    </citation>
    <scope>NUCLEOTIDE SEQUENCE [LARGE SCALE GENOMIC DNA]</scope>
</reference>
<accession>A0A4W3GGE9</accession>
<dbReference type="Proteomes" id="UP000314986">
    <property type="component" value="Unassembled WGS sequence"/>
</dbReference>
<reference evidence="5" key="4">
    <citation type="submission" date="2025-08" db="UniProtKB">
        <authorList>
            <consortium name="Ensembl"/>
        </authorList>
    </citation>
    <scope>IDENTIFICATION</scope>
</reference>
<dbReference type="SUPFAM" id="SSF51011">
    <property type="entry name" value="Glycosyl hydrolase domain"/>
    <property type="match status" value="1"/>
</dbReference>
<evidence type="ECO:0000256" key="3">
    <source>
        <dbReference type="ARBA" id="ARBA00022801"/>
    </source>
</evidence>
<dbReference type="GO" id="GO:0006680">
    <property type="term" value="P:glucosylceramide catabolic process"/>
    <property type="evidence" value="ECO:0007669"/>
    <property type="project" value="TreeGrafter"/>
</dbReference>
<dbReference type="GO" id="GO:0004336">
    <property type="term" value="F:galactosylceramidase activity"/>
    <property type="evidence" value="ECO:0007669"/>
    <property type="project" value="UniProtKB-EC"/>
</dbReference>
<keyword evidence="6" id="KW-1185">Reference proteome</keyword>
<name>A0A4W3GGE9_CALMI</name>
<dbReference type="GO" id="GO:0016020">
    <property type="term" value="C:membrane"/>
    <property type="evidence" value="ECO:0007669"/>
    <property type="project" value="GOC"/>
</dbReference>
<dbReference type="InterPro" id="IPR001139">
    <property type="entry name" value="Glyco_hydro_30"/>
</dbReference>
<dbReference type="InParanoid" id="A0A4W3GGE9"/>
<evidence type="ECO:0000256" key="2">
    <source>
        <dbReference type="ARBA" id="ARBA00022729"/>
    </source>
</evidence>
<organism evidence="5 6">
    <name type="scientific">Callorhinchus milii</name>
    <name type="common">Ghost shark</name>
    <dbReference type="NCBI Taxonomy" id="7868"/>
    <lineage>
        <taxon>Eukaryota</taxon>
        <taxon>Metazoa</taxon>
        <taxon>Chordata</taxon>
        <taxon>Craniata</taxon>
        <taxon>Vertebrata</taxon>
        <taxon>Chondrichthyes</taxon>
        <taxon>Holocephali</taxon>
        <taxon>Chimaeriformes</taxon>
        <taxon>Callorhinchidae</taxon>
        <taxon>Callorhinchus</taxon>
    </lineage>
</organism>
<proteinExistence type="predicted"/>
<keyword evidence="2" id="KW-0732">Signal</keyword>
<protein>
    <recommendedName>
        <fullName evidence="1">galactosylceramidase</fullName>
        <ecNumber evidence="1">3.2.1.46</ecNumber>
    </recommendedName>
</protein>
<evidence type="ECO:0000313" key="5">
    <source>
        <dbReference type="Ensembl" id="ENSCMIP00000002476.1"/>
    </source>
</evidence>
<dbReference type="STRING" id="7868.ENSCMIP00000002476"/>
<evidence type="ECO:0000256" key="1">
    <source>
        <dbReference type="ARBA" id="ARBA00012657"/>
    </source>
</evidence>
<dbReference type="GO" id="GO:0004348">
    <property type="term" value="F:glucosylceramidase activity"/>
    <property type="evidence" value="ECO:0007669"/>
    <property type="project" value="InterPro"/>
</dbReference>
<reference evidence="6" key="2">
    <citation type="journal article" date="2007" name="PLoS Biol.">
        <title>Survey sequencing and comparative analysis of the elephant shark (Callorhinchus milii) genome.</title>
        <authorList>
            <person name="Venkatesh B."/>
            <person name="Kirkness E.F."/>
            <person name="Loh Y.H."/>
            <person name="Halpern A.L."/>
            <person name="Lee A.P."/>
            <person name="Johnson J."/>
            <person name="Dandona N."/>
            <person name="Viswanathan L.D."/>
            <person name="Tay A."/>
            <person name="Venter J.C."/>
            <person name="Strausberg R.L."/>
            <person name="Brenner S."/>
        </authorList>
    </citation>
    <scope>NUCLEOTIDE SEQUENCE [LARGE SCALE GENOMIC DNA]</scope>
</reference>
<dbReference type="Gene3D" id="2.60.40.1180">
    <property type="entry name" value="Golgi alpha-mannosidase II"/>
    <property type="match status" value="1"/>
</dbReference>
<dbReference type="InterPro" id="IPR033452">
    <property type="entry name" value="GH30_C"/>
</dbReference>
<dbReference type="AlphaFoldDB" id="A0A4W3GGE9"/>
<feature type="domain" description="Glycosyl hydrolase family 30 beta sandwich" evidence="4">
    <location>
        <begin position="58"/>
        <end position="120"/>
    </location>
</feature>
<reference evidence="6" key="3">
    <citation type="journal article" date="2014" name="Nature">
        <title>Elephant shark genome provides unique insights into gnathostome evolution.</title>
        <authorList>
            <consortium name="International Elephant Shark Genome Sequencing Consortium"/>
            <person name="Venkatesh B."/>
            <person name="Lee A.P."/>
            <person name="Ravi V."/>
            <person name="Maurya A.K."/>
            <person name="Lian M.M."/>
            <person name="Swann J.B."/>
            <person name="Ohta Y."/>
            <person name="Flajnik M.F."/>
            <person name="Sutoh Y."/>
            <person name="Kasahara M."/>
            <person name="Hoon S."/>
            <person name="Gangu V."/>
            <person name="Roy S.W."/>
            <person name="Irimia M."/>
            <person name="Korzh V."/>
            <person name="Kondrychyn I."/>
            <person name="Lim Z.W."/>
            <person name="Tay B.H."/>
            <person name="Tohari S."/>
            <person name="Kong K.W."/>
            <person name="Ho S."/>
            <person name="Lorente-Galdos B."/>
            <person name="Quilez J."/>
            <person name="Marques-Bonet T."/>
            <person name="Raney B.J."/>
            <person name="Ingham P.W."/>
            <person name="Tay A."/>
            <person name="Hillier L.W."/>
            <person name="Minx P."/>
            <person name="Boehm T."/>
            <person name="Wilson R.K."/>
            <person name="Brenner S."/>
            <person name="Warren W.C."/>
        </authorList>
    </citation>
    <scope>NUCLEOTIDE SEQUENCE [LARGE SCALE GENOMIC DNA]</scope>
</reference>
<dbReference type="Pfam" id="PF17189">
    <property type="entry name" value="Glyco_hydro_30C"/>
    <property type="match status" value="1"/>
</dbReference>
<reference evidence="5" key="5">
    <citation type="submission" date="2025-09" db="UniProtKB">
        <authorList>
            <consortium name="Ensembl"/>
        </authorList>
    </citation>
    <scope>IDENTIFICATION</scope>
</reference>
<dbReference type="PANTHER" id="PTHR11069:SF23">
    <property type="entry name" value="LYSOSOMAL ACID GLUCOSYLCERAMIDASE"/>
    <property type="match status" value="1"/>
</dbReference>
<dbReference type="Ensembl" id="ENSCMIT00000002563.1">
    <property type="protein sequence ID" value="ENSCMIP00000002476.1"/>
    <property type="gene ID" value="ENSCMIG00000001467.1"/>
</dbReference>
<dbReference type="EC" id="3.2.1.46" evidence="1"/>
<evidence type="ECO:0000259" key="4">
    <source>
        <dbReference type="Pfam" id="PF17189"/>
    </source>
</evidence>
<dbReference type="InterPro" id="IPR013780">
    <property type="entry name" value="Glyco_hydro_b"/>
</dbReference>
<keyword evidence="3" id="KW-0378">Hydrolase</keyword>
<dbReference type="PANTHER" id="PTHR11069">
    <property type="entry name" value="GLUCOSYLCERAMIDASE"/>
    <property type="match status" value="1"/>
</dbReference>
<sequence length="125" mass="13805">RSLTPSLGHSLTHSLIHSLTPSFSRSVTHSLIRSLTHSLGHSLPHSLPRAHSKFIPEGSQRVGLDVSEETELETVAFIRPEGTAVIIVLNRTSRDLEFVIWDQDLGYINAVAPGNSIQTYLWARA</sequence>